<protein>
    <submittedName>
        <fullName evidence="1">Uncharacterized protein</fullName>
    </submittedName>
</protein>
<dbReference type="EMBL" id="JABFCS010000001">
    <property type="protein sequence ID" value="NNU43993.1"/>
    <property type="molecule type" value="Genomic_DNA"/>
</dbReference>
<gene>
    <name evidence="1" type="ORF">HK415_13775</name>
</gene>
<dbReference type="Proteomes" id="UP000552954">
    <property type="component" value="Unassembled WGS sequence"/>
</dbReference>
<dbReference type="RefSeq" id="WP_171560151.1">
    <property type="nucleotide sequence ID" value="NZ_JABFCS010000001.1"/>
</dbReference>
<comment type="caution">
    <text evidence="1">The sequence shown here is derived from an EMBL/GenBank/DDBJ whole genome shotgun (WGS) entry which is preliminary data.</text>
</comment>
<reference evidence="1 2" key="1">
    <citation type="submission" date="2020-05" db="EMBL/GenBank/DDBJ databases">
        <authorList>
            <person name="Khan S.A."/>
            <person name="Jeon C.O."/>
            <person name="Chun B.H."/>
        </authorList>
    </citation>
    <scope>NUCLEOTIDE SEQUENCE [LARGE SCALE GENOMIC DNA]</scope>
    <source>
        <strain evidence="1 2">B156</strain>
    </source>
</reference>
<evidence type="ECO:0000313" key="2">
    <source>
        <dbReference type="Proteomes" id="UP000552954"/>
    </source>
</evidence>
<sequence length="66" mass="7526">MCPDQRATLAEFERLHAQWRAASEAADAIECTVYADGPQGHRLLQQRLAADRVHQQAMQLLRDRPI</sequence>
<proteinExistence type="predicted"/>
<dbReference type="AlphaFoldDB" id="A0A849KIW5"/>
<evidence type="ECO:0000313" key="1">
    <source>
        <dbReference type="EMBL" id="NNU43993.1"/>
    </source>
</evidence>
<accession>A0A849KIW5</accession>
<keyword evidence="2" id="KW-1185">Reference proteome</keyword>
<name>A0A849KIW5_9BURK</name>
<organism evidence="1 2">
    <name type="scientific">Ramlibacter montanisoli</name>
    <dbReference type="NCBI Taxonomy" id="2732512"/>
    <lineage>
        <taxon>Bacteria</taxon>
        <taxon>Pseudomonadati</taxon>
        <taxon>Pseudomonadota</taxon>
        <taxon>Betaproteobacteria</taxon>
        <taxon>Burkholderiales</taxon>
        <taxon>Comamonadaceae</taxon>
        <taxon>Ramlibacter</taxon>
    </lineage>
</organism>
<reference evidence="1 2" key="2">
    <citation type="submission" date="2020-06" db="EMBL/GenBank/DDBJ databases">
        <title>Ramlibacter rhizophilus sp. nov., isolated from rhizosphere soil of national flower Mugunghwa from South Korea.</title>
        <authorList>
            <person name="Zheng-Fei Y."/>
            <person name="Huan T."/>
        </authorList>
    </citation>
    <scope>NUCLEOTIDE SEQUENCE [LARGE SCALE GENOMIC DNA]</scope>
    <source>
        <strain evidence="1 2">B156</strain>
    </source>
</reference>